<evidence type="ECO:0000256" key="2">
    <source>
        <dbReference type="ARBA" id="ARBA00007998"/>
    </source>
</evidence>
<evidence type="ECO:0000256" key="5">
    <source>
        <dbReference type="ARBA" id="ARBA00022692"/>
    </source>
</evidence>
<feature type="transmembrane region" description="Helical" evidence="8">
    <location>
        <begin position="305"/>
        <end position="322"/>
    </location>
</feature>
<feature type="transmembrane region" description="Helical" evidence="8">
    <location>
        <begin position="334"/>
        <end position="354"/>
    </location>
</feature>
<name>A0A2L2XGJ1_9FIRM</name>
<keyword evidence="5 8" id="KW-0812">Transmembrane</keyword>
<feature type="transmembrane region" description="Helical" evidence="8">
    <location>
        <begin position="271"/>
        <end position="293"/>
    </location>
</feature>
<evidence type="ECO:0000256" key="4">
    <source>
        <dbReference type="ARBA" id="ARBA00022544"/>
    </source>
</evidence>
<dbReference type="InterPro" id="IPR004761">
    <property type="entry name" value="Spore_GerAB"/>
</dbReference>
<feature type="transmembrane region" description="Helical" evidence="8">
    <location>
        <begin position="40"/>
        <end position="61"/>
    </location>
</feature>
<dbReference type="PANTHER" id="PTHR34975:SF2">
    <property type="entry name" value="SPORE GERMINATION PROTEIN A2"/>
    <property type="match status" value="1"/>
</dbReference>
<gene>
    <name evidence="9" type="ORF">DCCM_4237</name>
</gene>
<dbReference type="RefSeq" id="WP_104373234.1">
    <property type="nucleotide sequence ID" value="NZ_BFAV01000157.1"/>
</dbReference>
<feature type="transmembrane region" description="Helical" evidence="8">
    <location>
        <begin position="117"/>
        <end position="135"/>
    </location>
</feature>
<dbReference type="GO" id="GO:0016020">
    <property type="term" value="C:membrane"/>
    <property type="evidence" value="ECO:0007669"/>
    <property type="project" value="UniProtKB-SubCell"/>
</dbReference>
<evidence type="ECO:0000256" key="8">
    <source>
        <dbReference type="SAM" id="Phobius"/>
    </source>
</evidence>
<dbReference type="EMBL" id="BFAV01000157">
    <property type="protein sequence ID" value="GBF35114.1"/>
    <property type="molecule type" value="Genomic_DNA"/>
</dbReference>
<proteinExistence type="inferred from homology"/>
<comment type="similarity">
    <text evidence="2">Belongs to the amino acid-polyamine-organocation (APC) superfamily. Spore germination protein (SGP) (TC 2.A.3.9) family.</text>
</comment>
<comment type="subcellular location">
    <subcellularLocation>
        <location evidence="1">Membrane</location>
        <topology evidence="1">Multi-pass membrane protein</topology>
    </subcellularLocation>
</comment>
<evidence type="ECO:0000256" key="7">
    <source>
        <dbReference type="ARBA" id="ARBA00023136"/>
    </source>
</evidence>
<keyword evidence="3" id="KW-0813">Transport</keyword>
<reference evidence="10" key="1">
    <citation type="submission" date="2018-02" db="EMBL/GenBank/DDBJ databases">
        <title>Genome sequence of Desulfocucumis palustris strain NAW-5.</title>
        <authorList>
            <person name="Watanabe M."/>
            <person name="Kojima H."/>
            <person name="Fukui M."/>
        </authorList>
    </citation>
    <scope>NUCLEOTIDE SEQUENCE [LARGE SCALE GENOMIC DNA]</scope>
    <source>
        <strain evidence="10">NAW-5</strain>
    </source>
</reference>
<dbReference type="AlphaFoldDB" id="A0A2L2XGJ1"/>
<keyword evidence="10" id="KW-1185">Reference proteome</keyword>
<dbReference type="PANTHER" id="PTHR34975">
    <property type="entry name" value="SPORE GERMINATION PROTEIN A2"/>
    <property type="match status" value="1"/>
</dbReference>
<keyword evidence="6 8" id="KW-1133">Transmembrane helix</keyword>
<dbReference type="Pfam" id="PF03845">
    <property type="entry name" value="Spore_permease"/>
    <property type="match status" value="1"/>
</dbReference>
<feature type="transmembrane region" description="Helical" evidence="8">
    <location>
        <begin position="216"/>
        <end position="239"/>
    </location>
</feature>
<comment type="caution">
    <text evidence="9">The sequence shown here is derived from an EMBL/GenBank/DDBJ whole genome shotgun (WGS) entry which is preliminary data.</text>
</comment>
<evidence type="ECO:0000256" key="3">
    <source>
        <dbReference type="ARBA" id="ARBA00022448"/>
    </source>
</evidence>
<evidence type="ECO:0000313" key="9">
    <source>
        <dbReference type="EMBL" id="GBF35114.1"/>
    </source>
</evidence>
<evidence type="ECO:0000256" key="6">
    <source>
        <dbReference type="ARBA" id="ARBA00022989"/>
    </source>
</evidence>
<sequence length="364" mass="39996">MLEDGKISGRQAAFLIISTILPTSIMLLPGIIYQEAAQDSWMSIILVTFFGMAAGLVIAALGMRFPDKTIVQYAGLLTGRVLGKAIGLLYIVFFIYINTFVIRQFGELLVTMFMPETPLLVFLIGLMMASAYSIRCGLEVLARVNEIVLPVVLGLLLLIVLLIIPEMQAQKLTPVLEKGIVPVLRGIYYPALFFAETAVMLMIIPFLNRPRKAGGIILKGIVTVGLFQLLTMLATIMVFGPRTARIQFPVLILARQISIAELIERAEPFVMLIWVLGGFVKVAVFYYCAVLGTAQLLNLKDYKSLVLPTGVLLTVLSVLLWGDVLELTRQITKLLPPVFIPIEAGLPLLLLVLARLRGNRGGGR</sequence>
<evidence type="ECO:0000256" key="1">
    <source>
        <dbReference type="ARBA" id="ARBA00004141"/>
    </source>
</evidence>
<dbReference type="OrthoDB" id="1675410at2"/>
<protein>
    <submittedName>
        <fullName evidence="9">Spore germination protein GerKB</fullName>
    </submittedName>
</protein>
<feature type="transmembrane region" description="Helical" evidence="8">
    <location>
        <begin position="12"/>
        <end position="34"/>
    </location>
</feature>
<dbReference type="Gene3D" id="1.20.1740.10">
    <property type="entry name" value="Amino acid/polyamine transporter I"/>
    <property type="match status" value="1"/>
</dbReference>
<dbReference type="Proteomes" id="UP000239549">
    <property type="component" value="Unassembled WGS sequence"/>
</dbReference>
<feature type="transmembrane region" description="Helical" evidence="8">
    <location>
        <begin position="187"/>
        <end position="207"/>
    </location>
</feature>
<evidence type="ECO:0000313" key="10">
    <source>
        <dbReference type="Proteomes" id="UP000239549"/>
    </source>
</evidence>
<dbReference type="GO" id="GO:0009847">
    <property type="term" value="P:spore germination"/>
    <property type="evidence" value="ECO:0007669"/>
    <property type="project" value="InterPro"/>
</dbReference>
<dbReference type="NCBIfam" id="TIGR00912">
    <property type="entry name" value="2A0309"/>
    <property type="match status" value="1"/>
</dbReference>
<accession>A0A2L2XGJ1</accession>
<feature type="transmembrane region" description="Helical" evidence="8">
    <location>
        <begin position="147"/>
        <end position="167"/>
    </location>
</feature>
<feature type="transmembrane region" description="Helical" evidence="8">
    <location>
        <begin position="73"/>
        <end position="97"/>
    </location>
</feature>
<keyword evidence="4" id="KW-0309">Germination</keyword>
<organism evidence="9 10">
    <name type="scientific">Desulfocucumis palustris</name>
    <dbReference type="NCBI Taxonomy" id="1898651"/>
    <lineage>
        <taxon>Bacteria</taxon>
        <taxon>Bacillati</taxon>
        <taxon>Bacillota</taxon>
        <taxon>Clostridia</taxon>
        <taxon>Eubacteriales</taxon>
        <taxon>Desulfocucumaceae</taxon>
        <taxon>Desulfocucumis</taxon>
    </lineage>
</organism>
<keyword evidence="7 8" id="KW-0472">Membrane</keyword>